<dbReference type="InterPro" id="IPR002104">
    <property type="entry name" value="Integrase_catalytic"/>
</dbReference>
<dbReference type="RefSeq" id="WP_346065606.1">
    <property type="nucleotide sequence ID" value="NZ_BRPJ01000055.1"/>
</dbReference>
<dbReference type="Pfam" id="PF00589">
    <property type="entry name" value="Phage_integrase"/>
    <property type="match status" value="1"/>
</dbReference>
<accession>A0ABQ5M900</accession>
<proteinExistence type="predicted"/>
<keyword evidence="4" id="KW-1185">Reference proteome</keyword>
<dbReference type="InterPro" id="IPR013762">
    <property type="entry name" value="Integrase-like_cat_sf"/>
</dbReference>
<keyword evidence="1" id="KW-0233">DNA recombination</keyword>
<evidence type="ECO:0000256" key="1">
    <source>
        <dbReference type="ARBA" id="ARBA00023172"/>
    </source>
</evidence>
<name>A0ABQ5M900_9FIRM</name>
<evidence type="ECO:0000313" key="3">
    <source>
        <dbReference type="EMBL" id="GLB31084.1"/>
    </source>
</evidence>
<reference evidence="3 4" key="1">
    <citation type="journal article" date="2024" name="Int. J. Syst. Evol. Microbiol.">
        <title>Lacrimispora brassicae sp. nov. isolated from fermented cabbage, and proposal of Clostridium indicum Gundawar et al. 2019 and Clostridium methoxybenzovorans Mechichi et al. 1999 as heterotypic synonyms of Lacrimispora amygdalina (Parshina et al. 2003) Haas and Blanchard 2020 and Lacrimispora indolis (McClung and McCoy 1957) Haas and Blanchard 2020, respectively.</title>
        <authorList>
            <person name="Kobayashi H."/>
            <person name="Tanizawa Y."/>
            <person name="Sakamoto M."/>
            <person name="Ohkuma M."/>
            <person name="Tohno M."/>
        </authorList>
    </citation>
    <scope>NUCLEOTIDE SEQUENCE [LARGE SCALE GENOMIC DNA]</scope>
    <source>
        <strain evidence="3 4">DSM 12857</strain>
    </source>
</reference>
<feature type="domain" description="Tyr recombinase" evidence="2">
    <location>
        <begin position="6"/>
        <end position="94"/>
    </location>
</feature>
<protein>
    <recommendedName>
        <fullName evidence="2">Tyr recombinase domain-containing protein</fullName>
    </recommendedName>
</protein>
<evidence type="ECO:0000313" key="4">
    <source>
        <dbReference type="Proteomes" id="UP001419084"/>
    </source>
</evidence>
<sequence>MAACIIGELKGLRWDDVSGNFLHIQRFVDDKNKIIEDIKGHASEGKRYMPLKLKANEILKQIYSLNSESHYIFIRNGQPLATVTFNRRLKKCCEE</sequence>
<evidence type="ECO:0000259" key="2">
    <source>
        <dbReference type="Pfam" id="PF00589"/>
    </source>
</evidence>
<comment type="caution">
    <text evidence="3">The sequence shown here is derived from an EMBL/GenBank/DDBJ whole genome shotgun (WGS) entry which is preliminary data.</text>
</comment>
<dbReference type="InterPro" id="IPR011010">
    <property type="entry name" value="DNA_brk_join_enz"/>
</dbReference>
<dbReference type="SUPFAM" id="SSF56349">
    <property type="entry name" value="DNA breaking-rejoining enzymes"/>
    <property type="match status" value="1"/>
</dbReference>
<gene>
    <name evidence="3" type="ORF">LAD12857_30070</name>
</gene>
<organism evidence="3 4">
    <name type="scientific">Lacrimispora amygdalina</name>
    <dbReference type="NCBI Taxonomy" id="253257"/>
    <lineage>
        <taxon>Bacteria</taxon>
        <taxon>Bacillati</taxon>
        <taxon>Bacillota</taxon>
        <taxon>Clostridia</taxon>
        <taxon>Lachnospirales</taxon>
        <taxon>Lachnospiraceae</taxon>
        <taxon>Lacrimispora</taxon>
    </lineage>
</organism>
<dbReference type="Proteomes" id="UP001419084">
    <property type="component" value="Unassembled WGS sequence"/>
</dbReference>
<dbReference type="Gene3D" id="1.10.443.10">
    <property type="entry name" value="Intergrase catalytic core"/>
    <property type="match status" value="1"/>
</dbReference>
<dbReference type="EMBL" id="BRPJ01000055">
    <property type="protein sequence ID" value="GLB31084.1"/>
    <property type="molecule type" value="Genomic_DNA"/>
</dbReference>